<keyword evidence="1" id="KW-0732">Signal</keyword>
<evidence type="ECO:0008006" key="4">
    <source>
        <dbReference type="Google" id="ProtNLM"/>
    </source>
</evidence>
<reference evidence="2 3" key="1">
    <citation type="submission" date="2019-05" db="EMBL/GenBank/DDBJ databases">
        <title>Genome sequences of Thalassotalea litorea 1K03283.</title>
        <authorList>
            <person name="Zhang D."/>
        </authorList>
    </citation>
    <scope>NUCLEOTIDE SEQUENCE [LARGE SCALE GENOMIC DNA]</scope>
    <source>
        <strain evidence="2 3">MCCC 1K03283</strain>
    </source>
</reference>
<dbReference type="Proteomes" id="UP000307790">
    <property type="component" value="Unassembled WGS sequence"/>
</dbReference>
<feature type="chain" id="PRO_5024457462" description="DUF5723 domain-containing protein" evidence="1">
    <location>
        <begin position="22"/>
        <end position="444"/>
    </location>
</feature>
<gene>
    <name evidence="2" type="ORF">FE810_06700</name>
</gene>
<keyword evidence="3" id="KW-1185">Reference proteome</keyword>
<comment type="caution">
    <text evidence="2">The sequence shown here is derived from an EMBL/GenBank/DDBJ whole genome shotgun (WGS) entry which is preliminary data.</text>
</comment>
<name>A0A5R9ILG9_9GAMM</name>
<evidence type="ECO:0000313" key="2">
    <source>
        <dbReference type="EMBL" id="TLU66374.1"/>
    </source>
</evidence>
<evidence type="ECO:0000256" key="1">
    <source>
        <dbReference type="SAM" id="SignalP"/>
    </source>
</evidence>
<proteinExistence type="predicted"/>
<evidence type="ECO:0000313" key="3">
    <source>
        <dbReference type="Proteomes" id="UP000307790"/>
    </source>
</evidence>
<accession>A0A5R9ILG9</accession>
<dbReference type="AlphaFoldDB" id="A0A5R9ILG9"/>
<sequence length="444" mass="49484">MLNKRLIFALLICTIIPSSWANELVTSGYFKGYLLGQDEIDIQGSLDDLGDDIPDHINGGIQSQNAMRLMINYFSGDINVEMHYEIQPIFSNYDFLTANSGVIGNTLSSATNVYRYKDLETSIFKSDTSFVTLQNLDRFNLQYTAEWGDTTIGRQVVAFGSARFINPTDIFVPFAIQTLNQEYRVGIDAIRSQISLGDFSTLDLGLVVGEDGKKNYNAVFARYQQSVAANDIELIGISLADAYLLGGGIERAIGDFGAWLETAYLHAHGRERDDQAMIDDTTIVTNIDTPLMMQSSTLAEFMQSYWRTSAGIDYAITEEFYVAVEYHFNGAGSDNPDDYLSLSTTAPYQRGGVYLFGKHYLIPSFNYQINALSTLSSSAFINLNDQSTFIAIHMEHSWSDNLYSDLGVYLASGHGLLASNSELQVGSEFGFYPETVYASLRYYF</sequence>
<dbReference type="OrthoDB" id="6284745at2"/>
<dbReference type="EMBL" id="VCBC01000005">
    <property type="protein sequence ID" value="TLU66374.1"/>
    <property type="molecule type" value="Genomic_DNA"/>
</dbReference>
<feature type="signal peptide" evidence="1">
    <location>
        <begin position="1"/>
        <end position="21"/>
    </location>
</feature>
<organism evidence="2 3">
    <name type="scientific">Thalassotalea litorea</name>
    <dbReference type="NCBI Taxonomy" id="2020715"/>
    <lineage>
        <taxon>Bacteria</taxon>
        <taxon>Pseudomonadati</taxon>
        <taxon>Pseudomonadota</taxon>
        <taxon>Gammaproteobacteria</taxon>
        <taxon>Alteromonadales</taxon>
        <taxon>Colwelliaceae</taxon>
        <taxon>Thalassotalea</taxon>
    </lineage>
</organism>
<protein>
    <recommendedName>
        <fullName evidence="4">DUF5723 domain-containing protein</fullName>
    </recommendedName>
</protein>
<dbReference type="RefSeq" id="WP_138319249.1">
    <property type="nucleotide sequence ID" value="NZ_VCBC01000005.1"/>
</dbReference>